<evidence type="ECO:0000313" key="3">
    <source>
        <dbReference type="EMBL" id="TDR47666.1"/>
    </source>
</evidence>
<feature type="compositionally biased region" description="Polar residues" evidence="1">
    <location>
        <begin position="1"/>
        <end position="13"/>
    </location>
</feature>
<reference evidence="3 4" key="1">
    <citation type="submission" date="2019-03" db="EMBL/GenBank/DDBJ databases">
        <title>Genomic Encyclopedia of Type Strains, Phase IV (KMG-IV): sequencing the most valuable type-strain genomes for metagenomic binning, comparative biology and taxonomic classification.</title>
        <authorList>
            <person name="Goeker M."/>
        </authorList>
    </citation>
    <scope>NUCLEOTIDE SEQUENCE [LARGE SCALE GENOMIC DNA]</scope>
    <source>
        <strain evidence="3 4">DSM 21667</strain>
    </source>
</reference>
<proteinExistence type="predicted"/>
<gene>
    <name evidence="3" type="ORF">DFR29_102326</name>
</gene>
<sequence>MDRLTRTATNERSTGPADRNNYAPAAMTAPREEHGFSDRLAAPRYRADRGDLAALMLLYGAALACFLVVASASGAPTAQQPALAPAHLAVSLDSTDRS</sequence>
<evidence type="ECO:0000313" key="4">
    <source>
        <dbReference type="Proteomes" id="UP000295293"/>
    </source>
</evidence>
<dbReference type="RefSeq" id="WP_133817379.1">
    <property type="nucleotide sequence ID" value="NZ_SNZH01000002.1"/>
</dbReference>
<keyword evidence="2" id="KW-0812">Transmembrane</keyword>
<keyword evidence="4" id="KW-1185">Reference proteome</keyword>
<protein>
    <submittedName>
        <fullName evidence="3">Uncharacterized protein</fullName>
    </submittedName>
</protein>
<keyword evidence="2" id="KW-0472">Membrane</keyword>
<feature type="region of interest" description="Disordered" evidence="1">
    <location>
        <begin position="1"/>
        <end position="35"/>
    </location>
</feature>
<dbReference type="EMBL" id="SNZH01000002">
    <property type="protein sequence ID" value="TDR47666.1"/>
    <property type="molecule type" value="Genomic_DNA"/>
</dbReference>
<name>A0A4V3DN99_9GAMM</name>
<dbReference type="Proteomes" id="UP000295293">
    <property type="component" value="Unassembled WGS sequence"/>
</dbReference>
<organism evidence="3 4">
    <name type="scientific">Tahibacter aquaticus</name>
    <dbReference type="NCBI Taxonomy" id="520092"/>
    <lineage>
        <taxon>Bacteria</taxon>
        <taxon>Pseudomonadati</taxon>
        <taxon>Pseudomonadota</taxon>
        <taxon>Gammaproteobacteria</taxon>
        <taxon>Lysobacterales</taxon>
        <taxon>Rhodanobacteraceae</taxon>
        <taxon>Tahibacter</taxon>
    </lineage>
</organism>
<evidence type="ECO:0000256" key="1">
    <source>
        <dbReference type="SAM" id="MobiDB-lite"/>
    </source>
</evidence>
<evidence type="ECO:0000256" key="2">
    <source>
        <dbReference type="SAM" id="Phobius"/>
    </source>
</evidence>
<feature type="transmembrane region" description="Helical" evidence="2">
    <location>
        <begin position="52"/>
        <end position="73"/>
    </location>
</feature>
<comment type="caution">
    <text evidence="3">The sequence shown here is derived from an EMBL/GenBank/DDBJ whole genome shotgun (WGS) entry which is preliminary data.</text>
</comment>
<keyword evidence="2" id="KW-1133">Transmembrane helix</keyword>
<accession>A0A4V3DN99</accession>
<dbReference type="AlphaFoldDB" id="A0A4V3DN99"/>